<feature type="binding site" evidence="3">
    <location>
        <position position="353"/>
    </location>
    <ligand>
        <name>Mn(2+)</name>
        <dbReference type="ChEBI" id="CHEBI:29035"/>
    </ligand>
</feature>
<keyword evidence="3" id="KW-0170">Cobalt</keyword>
<evidence type="ECO:0000256" key="2">
    <source>
        <dbReference type="ARBA" id="ARBA00022679"/>
    </source>
</evidence>
<dbReference type="InterPro" id="IPR002480">
    <property type="entry name" value="DAHP_synth_2"/>
</dbReference>
<dbReference type="Proteomes" id="UP000318483">
    <property type="component" value="Chromosome"/>
</dbReference>
<feature type="binding site" evidence="3">
    <location>
        <position position="290"/>
    </location>
    <ligand>
        <name>phosphoenolpyruvate</name>
        <dbReference type="ChEBI" id="CHEBI:58702"/>
    </ligand>
</feature>
<dbReference type="KEGG" id="lit:FPZ52_05080"/>
<feature type="binding site" evidence="3">
    <location>
        <position position="395"/>
    </location>
    <ligand>
        <name>Mn(2+)</name>
        <dbReference type="ChEBI" id="CHEBI:29035"/>
    </ligand>
</feature>
<keyword evidence="3" id="KW-0104">Cadmium</keyword>
<protein>
    <recommendedName>
        <fullName evidence="4">Phospho-2-dehydro-3-deoxyheptonate aldolase</fullName>
        <ecNumber evidence="4">2.5.1.54</ecNumber>
    </recommendedName>
</protein>
<dbReference type="GO" id="GO:0009073">
    <property type="term" value="P:aromatic amino acid family biosynthetic process"/>
    <property type="evidence" value="ECO:0007669"/>
    <property type="project" value="InterPro"/>
</dbReference>
<name>A0A5B8ITW9_9RHOB</name>
<comment type="similarity">
    <text evidence="1 4">Belongs to the class-II DAHP synthase family.</text>
</comment>
<dbReference type="Pfam" id="PF01474">
    <property type="entry name" value="DAHP_synth_2"/>
    <property type="match status" value="1"/>
</dbReference>
<dbReference type="SUPFAM" id="SSF51569">
    <property type="entry name" value="Aldolase"/>
    <property type="match status" value="1"/>
</dbReference>
<keyword evidence="3" id="KW-0464">Manganese</keyword>
<gene>
    <name evidence="5" type="ORF">FPZ52_05080</name>
</gene>
<feature type="binding site" evidence="3">
    <location>
        <position position="321"/>
    </location>
    <ligand>
        <name>phosphoenolpyruvate</name>
        <dbReference type="ChEBI" id="CHEBI:58702"/>
    </ligand>
</feature>
<evidence type="ECO:0000313" key="6">
    <source>
        <dbReference type="Proteomes" id="UP000318483"/>
    </source>
</evidence>
<comment type="cofactor">
    <cofactor evidence="3">
        <name>Mn(2+)</name>
        <dbReference type="ChEBI" id="CHEBI:29035"/>
    </cofactor>
    <cofactor evidence="3">
        <name>Co(2+)</name>
        <dbReference type="ChEBI" id="CHEBI:48828"/>
    </cofactor>
    <cofactor evidence="3">
        <name>Cd(2+)</name>
        <dbReference type="ChEBI" id="CHEBI:48775"/>
    </cofactor>
    <text evidence="3">Binds 1 divalent cation per subunit. The enzyme is active with manganese, cobalt or cadmium ions.</text>
</comment>
<dbReference type="OrthoDB" id="9766852at2"/>
<feature type="binding site" evidence="3">
    <location>
        <position position="425"/>
    </location>
    <ligand>
        <name>Mn(2+)</name>
        <dbReference type="ChEBI" id="CHEBI:29035"/>
    </ligand>
</feature>
<evidence type="ECO:0000256" key="3">
    <source>
        <dbReference type="PIRSR" id="PIRSR602480-1"/>
    </source>
</evidence>
<dbReference type="EC" id="2.5.1.54" evidence="4"/>
<dbReference type="GO" id="GO:0003849">
    <property type="term" value="F:3-deoxy-7-phosphoheptulonate synthase activity"/>
    <property type="evidence" value="ECO:0007669"/>
    <property type="project" value="UniProtKB-EC"/>
</dbReference>
<dbReference type="RefSeq" id="WP_146364315.1">
    <property type="nucleotide sequence ID" value="NZ_CP042261.1"/>
</dbReference>
<keyword evidence="6" id="KW-1185">Reference proteome</keyword>
<dbReference type="InterPro" id="IPR013785">
    <property type="entry name" value="Aldolase_TIM"/>
</dbReference>
<organism evidence="5 6">
    <name type="scientific">Qingshengfaniella alkalisoli</name>
    <dbReference type="NCBI Taxonomy" id="2599296"/>
    <lineage>
        <taxon>Bacteria</taxon>
        <taxon>Pseudomonadati</taxon>
        <taxon>Pseudomonadota</taxon>
        <taxon>Alphaproteobacteria</taxon>
        <taxon>Rhodobacterales</taxon>
        <taxon>Paracoccaceae</taxon>
        <taxon>Qingshengfaniella</taxon>
    </lineage>
</organism>
<dbReference type="AlphaFoldDB" id="A0A5B8ITW9"/>
<dbReference type="PANTHER" id="PTHR21337">
    <property type="entry name" value="PHOSPHO-2-DEHYDRO-3-DEOXYHEPTONATE ALDOLASE 1, 2"/>
    <property type="match status" value="1"/>
</dbReference>
<evidence type="ECO:0000313" key="5">
    <source>
        <dbReference type="EMBL" id="QDY69064.1"/>
    </source>
</evidence>
<evidence type="ECO:0000256" key="4">
    <source>
        <dbReference type="RuleBase" id="RU363071"/>
    </source>
</evidence>
<comment type="catalytic activity">
    <reaction evidence="4">
        <text>D-erythrose 4-phosphate + phosphoenolpyruvate + H2O = 7-phospho-2-dehydro-3-deoxy-D-arabino-heptonate + phosphate</text>
        <dbReference type="Rhea" id="RHEA:14717"/>
        <dbReference type="ChEBI" id="CHEBI:15377"/>
        <dbReference type="ChEBI" id="CHEBI:16897"/>
        <dbReference type="ChEBI" id="CHEBI:43474"/>
        <dbReference type="ChEBI" id="CHEBI:58394"/>
        <dbReference type="ChEBI" id="CHEBI:58702"/>
        <dbReference type="EC" id="2.5.1.54"/>
    </reaction>
</comment>
<dbReference type="NCBIfam" id="TIGR01358">
    <property type="entry name" value="DAHP_synth_II"/>
    <property type="match status" value="1"/>
</dbReference>
<sequence length="456" mass="50053">MTNAWTKSDWRNKPRVQMPEYPDSAELAQVEAQLSKYPPLVFAGEARRLKSALAQASRGEAFLLQGGDCAESFGEFSADAIRDTFKVMLQMAMVLTYAAKVPVVKVGRMAGQFAKPRSSATETINGVELPSYRGDIINDIDFTAEARIPDPKRMLQAYTQAAASLNLLRAFSTGGYADVHQVHSWTLGFTESDEAERYRDMANRISDTLDFMKAAGVNQDTAHTLQSVDFYTSHEALLLEYEEALCRIDSTTGKPVAGSGHMIWIGDRTRQPDGAHVEFCRGVQNPIGLKCGPSTTEEDLKVLMEKLNPENEAGRLTLIARFGAGNVGDHLPRLIKTVKSAGANVVWSCDPMHGNTIKSATGYKTRPFDAVLREVRQFFDIHKSEGTIPGGVHFEMTGRDVTECTGGVHAVTEDDLSSRYHTACDPRLNASQALELAFLVAQEISESHSQDRAEAV</sequence>
<evidence type="ECO:0000256" key="1">
    <source>
        <dbReference type="ARBA" id="ARBA00008911"/>
    </source>
</evidence>
<dbReference type="PANTHER" id="PTHR21337:SF0">
    <property type="entry name" value="PHOSPHO-2-DEHYDRO-3-DEOXYHEPTONATE ALDOLASE"/>
    <property type="match status" value="1"/>
</dbReference>
<dbReference type="EMBL" id="CP042261">
    <property type="protein sequence ID" value="QDY69064.1"/>
    <property type="molecule type" value="Genomic_DNA"/>
</dbReference>
<reference evidence="5 6" key="1">
    <citation type="submission" date="2019-07" db="EMBL/GenBank/DDBJ databases">
        <title>Litoreibacter alkalisoli sp. nov., isolated from saline-alkaline soil.</title>
        <authorList>
            <person name="Wang S."/>
            <person name="Xu L."/>
            <person name="Xing Y.-T."/>
            <person name="Sun J.-Q."/>
        </authorList>
    </citation>
    <scope>NUCLEOTIDE SEQUENCE [LARGE SCALE GENOMIC DNA]</scope>
    <source>
        <strain evidence="5 6">LN3S51</strain>
    </source>
</reference>
<accession>A0A5B8ITW9</accession>
<keyword evidence="2 4" id="KW-0808">Transferase</keyword>
<feature type="binding site" evidence="3">
    <location>
        <position position="69"/>
    </location>
    <ligand>
        <name>Mn(2+)</name>
        <dbReference type="ChEBI" id="CHEBI:29035"/>
    </ligand>
</feature>
<dbReference type="Gene3D" id="3.20.20.70">
    <property type="entry name" value="Aldolase class I"/>
    <property type="match status" value="1"/>
</dbReference>
<proteinExistence type="inferred from homology"/>
<feature type="binding site" evidence="3">
    <location>
        <position position="108"/>
    </location>
    <ligand>
        <name>phosphoenolpyruvate</name>
        <dbReference type="ChEBI" id="CHEBI:58702"/>
    </ligand>
</feature>